<organism evidence="1">
    <name type="scientific">uncultured Caudovirales phage</name>
    <dbReference type="NCBI Taxonomy" id="2100421"/>
    <lineage>
        <taxon>Viruses</taxon>
        <taxon>Duplodnaviria</taxon>
        <taxon>Heunggongvirae</taxon>
        <taxon>Uroviricota</taxon>
        <taxon>Caudoviricetes</taxon>
        <taxon>Peduoviridae</taxon>
        <taxon>Maltschvirus</taxon>
        <taxon>Maltschvirus maltsch</taxon>
    </lineage>
</organism>
<name>A0A6J5MRU5_9CAUD</name>
<protein>
    <submittedName>
        <fullName evidence="1">Uncharacterized protein</fullName>
    </submittedName>
</protein>
<gene>
    <name evidence="1" type="ORF">UFOVP539_7</name>
</gene>
<evidence type="ECO:0000313" key="1">
    <source>
        <dbReference type="EMBL" id="CAB4149192.1"/>
    </source>
</evidence>
<reference evidence="1" key="1">
    <citation type="submission" date="2020-04" db="EMBL/GenBank/DDBJ databases">
        <authorList>
            <person name="Chiriac C."/>
            <person name="Salcher M."/>
            <person name="Ghai R."/>
            <person name="Kavagutti S V."/>
        </authorList>
    </citation>
    <scope>NUCLEOTIDE SEQUENCE</scope>
</reference>
<proteinExistence type="predicted"/>
<dbReference type="EMBL" id="LR796513">
    <property type="protein sequence ID" value="CAB4149192.1"/>
    <property type="molecule type" value="Genomic_DNA"/>
</dbReference>
<sequence>MSQSRKHRGFRTERVIAEYLRRWWEGASVGRGSGRDILNVPFDCEVKARTGLDVVGTLRQIESRTKESGLLGFATFRLNGQGERAEEYVSMLRFGDLVELLLAAGYGTRKDEIKDSDINRCICGQWTTNNLCKLCEVN</sequence>
<accession>A0A6J5MRU5</accession>